<keyword evidence="1" id="KW-0472">Membrane</keyword>
<dbReference type="SUPFAM" id="SSF48726">
    <property type="entry name" value="Immunoglobulin"/>
    <property type="match status" value="1"/>
</dbReference>
<dbReference type="InterPro" id="IPR036179">
    <property type="entry name" value="Ig-like_dom_sf"/>
</dbReference>
<dbReference type="PANTHER" id="PTHR21261">
    <property type="entry name" value="BEAT PROTEIN"/>
    <property type="match status" value="1"/>
</dbReference>
<gene>
    <name evidence="3" type="ORF">ABMA27_001692</name>
</gene>
<accession>A0ABR3HZE8</accession>
<reference evidence="3 4" key="1">
    <citation type="submission" date="2024-06" db="EMBL/GenBank/DDBJ databases">
        <title>A chromosome-level genome assembly of beet webworm, Loxostege sticticalis.</title>
        <authorList>
            <person name="Zhang Y."/>
        </authorList>
    </citation>
    <scope>NUCLEOTIDE SEQUENCE [LARGE SCALE GENOMIC DNA]</scope>
    <source>
        <strain evidence="3">AQ026</strain>
        <tissue evidence="3">Whole body</tissue>
    </source>
</reference>
<keyword evidence="1" id="KW-0812">Transmembrane</keyword>
<evidence type="ECO:0000256" key="1">
    <source>
        <dbReference type="SAM" id="Phobius"/>
    </source>
</evidence>
<evidence type="ECO:0000313" key="4">
    <source>
        <dbReference type="Proteomes" id="UP001549920"/>
    </source>
</evidence>
<dbReference type="Gene3D" id="2.60.40.10">
    <property type="entry name" value="Immunoglobulins"/>
    <property type="match status" value="1"/>
</dbReference>
<comment type="caution">
    <text evidence="3">The sequence shown here is derived from an EMBL/GenBank/DDBJ whole genome shotgun (WGS) entry which is preliminary data.</text>
</comment>
<dbReference type="InterPro" id="IPR013783">
    <property type="entry name" value="Ig-like_fold"/>
</dbReference>
<proteinExistence type="predicted"/>
<dbReference type="EMBL" id="JBEUOH010000011">
    <property type="protein sequence ID" value="KAL0881933.1"/>
    <property type="molecule type" value="Genomic_DNA"/>
</dbReference>
<evidence type="ECO:0000313" key="3">
    <source>
        <dbReference type="EMBL" id="KAL0881933.1"/>
    </source>
</evidence>
<dbReference type="InterPro" id="IPR007110">
    <property type="entry name" value="Ig-like_dom"/>
</dbReference>
<organism evidence="3 4">
    <name type="scientific">Loxostege sticticalis</name>
    <name type="common">Beet webworm moth</name>
    <dbReference type="NCBI Taxonomy" id="481309"/>
    <lineage>
        <taxon>Eukaryota</taxon>
        <taxon>Metazoa</taxon>
        <taxon>Ecdysozoa</taxon>
        <taxon>Arthropoda</taxon>
        <taxon>Hexapoda</taxon>
        <taxon>Insecta</taxon>
        <taxon>Pterygota</taxon>
        <taxon>Neoptera</taxon>
        <taxon>Endopterygota</taxon>
        <taxon>Lepidoptera</taxon>
        <taxon>Glossata</taxon>
        <taxon>Ditrysia</taxon>
        <taxon>Pyraloidea</taxon>
        <taxon>Crambidae</taxon>
        <taxon>Pyraustinae</taxon>
        <taxon>Loxostege</taxon>
    </lineage>
</organism>
<keyword evidence="4" id="KW-1185">Reference proteome</keyword>
<name>A0ABR3HZE8_LOXSC</name>
<dbReference type="Proteomes" id="UP001549920">
    <property type="component" value="Unassembled WGS sequence"/>
</dbReference>
<dbReference type="PROSITE" id="PS50835">
    <property type="entry name" value="IG_LIKE"/>
    <property type="match status" value="1"/>
</dbReference>
<feature type="transmembrane region" description="Helical" evidence="1">
    <location>
        <begin position="237"/>
        <end position="254"/>
    </location>
</feature>
<sequence length="287" mass="32190">MCVTSLRDVKLLVHPSTVVRGGTAALICSRDMQGAPLYSVKWYRGNHEFYRYTPLEDRPTQVFGLPGITVDMNNSNGTQVVLKKMDLTLAGNFSCEVTADSSFATQIATKFVDVIALPTQDPVLKADKERYQPGEMLKANCTSSPAKPAANLTIKINDEPLRSSETSLHPSETGLLWTSVHVEMKVTPQLFVGERLRVACVATVHDLYKREAYLDFFTPDTDPRPERITLNGGASRCFLSWIFLFFVMFLPLVMGQDYYNFEDLEQAYQDDVDEERFKNVAHSLLGG</sequence>
<dbReference type="PANTHER" id="PTHR21261:SF6">
    <property type="entry name" value="BEATEN PATH IIA-RELATED"/>
    <property type="match status" value="1"/>
</dbReference>
<protein>
    <recommendedName>
        <fullName evidence="2">Ig-like domain-containing protein</fullName>
    </recommendedName>
</protein>
<feature type="domain" description="Ig-like" evidence="2">
    <location>
        <begin position="7"/>
        <end position="105"/>
    </location>
</feature>
<evidence type="ECO:0000259" key="2">
    <source>
        <dbReference type="PROSITE" id="PS50835"/>
    </source>
</evidence>
<keyword evidence="1" id="KW-1133">Transmembrane helix</keyword>